<evidence type="ECO:0000313" key="12">
    <source>
        <dbReference type="EMBL" id="GGK24888.1"/>
    </source>
</evidence>
<dbReference type="InterPro" id="IPR046885">
    <property type="entry name" value="MnmA-like_C"/>
</dbReference>
<dbReference type="InterPro" id="IPR004506">
    <property type="entry name" value="MnmA-like"/>
</dbReference>
<dbReference type="NCBIfam" id="TIGR00420">
    <property type="entry name" value="trmU"/>
    <property type="match status" value="1"/>
</dbReference>
<feature type="binding site" evidence="9">
    <location>
        <position position="33"/>
    </location>
    <ligand>
        <name>ATP</name>
        <dbReference type="ChEBI" id="CHEBI:30616"/>
    </ligand>
</feature>
<reference evidence="12" key="1">
    <citation type="journal article" date="2014" name="Int. J. Syst. Evol. Microbiol.">
        <title>Complete genome sequence of Corynebacterium casei LMG S-19264T (=DSM 44701T), isolated from a smear-ripened cheese.</title>
        <authorList>
            <consortium name="US DOE Joint Genome Institute (JGI-PGF)"/>
            <person name="Walter F."/>
            <person name="Albersmeier A."/>
            <person name="Kalinowski J."/>
            <person name="Ruckert C."/>
        </authorList>
    </citation>
    <scope>NUCLEOTIDE SEQUENCE</scope>
    <source>
        <strain evidence="12">JCM 12862</strain>
    </source>
</reference>
<keyword evidence="3 9" id="KW-0819">tRNA processing</keyword>
<feature type="site" description="Interaction with tRNA" evidence="9">
    <location>
        <position position="125"/>
    </location>
</feature>
<proteinExistence type="inferred from homology"/>
<dbReference type="GO" id="GO:0000049">
    <property type="term" value="F:tRNA binding"/>
    <property type="evidence" value="ECO:0007669"/>
    <property type="project" value="UniProtKB-KW"/>
</dbReference>
<evidence type="ECO:0000256" key="9">
    <source>
        <dbReference type="HAMAP-Rule" id="MF_00144"/>
    </source>
</evidence>
<dbReference type="HAMAP" id="MF_00144">
    <property type="entry name" value="tRNA_thiouridyl_MnmA"/>
    <property type="match status" value="1"/>
</dbReference>
<dbReference type="Gene3D" id="3.40.50.620">
    <property type="entry name" value="HUPs"/>
    <property type="match status" value="1"/>
</dbReference>
<feature type="domain" description="tRNA-specific 2-thiouridylase MnmA-like C-terminal" evidence="10">
    <location>
        <begin position="322"/>
        <end position="394"/>
    </location>
</feature>
<evidence type="ECO:0000256" key="1">
    <source>
        <dbReference type="ARBA" id="ARBA00022555"/>
    </source>
</evidence>
<feature type="domain" description="tRNA-specific 2-thiouridylase MnmA-like central" evidence="11">
    <location>
        <begin position="256"/>
        <end position="304"/>
    </location>
</feature>
<dbReference type="Proteomes" id="UP000612329">
    <property type="component" value="Unassembled WGS sequence"/>
</dbReference>
<feature type="region of interest" description="Interaction with tRNA" evidence="9">
    <location>
        <begin position="346"/>
        <end position="347"/>
    </location>
</feature>
<comment type="caution">
    <text evidence="12">The sequence shown here is derived from an EMBL/GenBank/DDBJ whole genome shotgun (WGS) entry which is preliminary data.</text>
</comment>
<dbReference type="EC" id="2.8.1.13" evidence="9"/>
<comment type="catalytic activity">
    <reaction evidence="8 9">
        <text>S-sulfanyl-L-cysteinyl-[protein] + uridine(34) in tRNA + AH2 + ATP = 2-thiouridine(34) in tRNA + L-cysteinyl-[protein] + A + AMP + diphosphate + H(+)</text>
        <dbReference type="Rhea" id="RHEA:47032"/>
        <dbReference type="Rhea" id="RHEA-COMP:10131"/>
        <dbReference type="Rhea" id="RHEA-COMP:11726"/>
        <dbReference type="Rhea" id="RHEA-COMP:11727"/>
        <dbReference type="Rhea" id="RHEA-COMP:11728"/>
        <dbReference type="ChEBI" id="CHEBI:13193"/>
        <dbReference type="ChEBI" id="CHEBI:15378"/>
        <dbReference type="ChEBI" id="CHEBI:17499"/>
        <dbReference type="ChEBI" id="CHEBI:29950"/>
        <dbReference type="ChEBI" id="CHEBI:30616"/>
        <dbReference type="ChEBI" id="CHEBI:33019"/>
        <dbReference type="ChEBI" id="CHEBI:61963"/>
        <dbReference type="ChEBI" id="CHEBI:65315"/>
        <dbReference type="ChEBI" id="CHEBI:87170"/>
        <dbReference type="ChEBI" id="CHEBI:456215"/>
        <dbReference type="EC" id="2.8.1.13"/>
    </reaction>
</comment>
<dbReference type="InterPro" id="IPR023382">
    <property type="entry name" value="MnmA-like_central_sf"/>
</dbReference>
<dbReference type="CDD" id="cd01998">
    <property type="entry name" value="MnmA_TRMU-like"/>
    <property type="match status" value="1"/>
</dbReference>
<evidence type="ECO:0000256" key="5">
    <source>
        <dbReference type="ARBA" id="ARBA00022840"/>
    </source>
</evidence>
<keyword evidence="5 9" id="KW-0067">ATP-binding</keyword>
<dbReference type="FunFam" id="3.40.50.620:FF:000115">
    <property type="entry name" value="tRNA-specific 2-thiouridylase MnmA"/>
    <property type="match status" value="1"/>
</dbReference>
<dbReference type="EMBL" id="BMNR01000004">
    <property type="protein sequence ID" value="GGK24888.1"/>
    <property type="molecule type" value="Genomic_DNA"/>
</dbReference>
<comment type="function">
    <text evidence="9">Catalyzes the 2-thiolation of uridine at the wobble position (U34) of tRNA, leading to the formation of s(2)U34.</text>
</comment>
<sequence>MERVIVGLSGGVDSSVAAYLLKQQGYEVIGLFMKNWHDDSVTISNECPWLDDSNDAMLVADKLGIPFQTIDLSEQYKERIVDYMFKEYENGRTPNPDVLCNREIKFDIFMKIAMELGADYVATGHYCRKGVIESNETKTYQLLAGVDANKDQSYFLCQLSQDQLAKSLFPIGELTKPEVRKIATEQDLVTAEKKDSQGLCFIGKVKLPDFLQQQLKPKAGKIVEIPKENIIYTTEEPNFNTNQERLEFLSRKLDYHVEDGKVVGTHQGAHYFTKGQRKGLAVGGHTEPLFVIETDVVENVIYTGEGKQHPGLYKKALFVKNEELHWIREDLALNPDETMPVLARIRYRQPLQKATLYKVESGLYVEFDNPQSAITEGQFVAWYLEDELVGSGVIS</sequence>
<dbReference type="Gene3D" id="2.40.30.10">
    <property type="entry name" value="Translation factors"/>
    <property type="match status" value="1"/>
</dbReference>
<dbReference type="SUPFAM" id="SSF52402">
    <property type="entry name" value="Adenine nucleotide alpha hydrolases-like"/>
    <property type="match status" value="1"/>
</dbReference>
<evidence type="ECO:0000259" key="10">
    <source>
        <dbReference type="Pfam" id="PF20258"/>
    </source>
</evidence>
<dbReference type="PANTHER" id="PTHR11933:SF5">
    <property type="entry name" value="MITOCHONDRIAL TRNA-SPECIFIC 2-THIOURIDYLASE 1"/>
    <property type="match status" value="1"/>
</dbReference>
<gene>
    <name evidence="9 12" type="primary">mnmA</name>
    <name evidence="12" type="ORF">GCM10007962_18930</name>
</gene>
<keyword evidence="13" id="KW-1185">Reference proteome</keyword>
<dbReference type="Pfam" id="PF03054">
    <property type="entry name" value="tRNA_Me_trans"/>
    <property type="match status" value="1"/>
</dbReference>
<dbReference type="GO" id="GO:0103016">
    <property type="term" value="F:tRNA-uridine 2-sulfurtransferase activity"/>
    <property type="evidence" value="ECO:0007669"/>
    <property type="project" value="UniProtKB-EC"/>
</dbReference>
<evidence type="ECO:0000256" key="2">
    <source>
        <dbReference type="ARBA" id="ARBA00022679"/>
    </source>
</evidence>
<comment type="subcellular location">
    <subcellularLocation>
        <location evidence="9">Cytoplasm</location>
    </subcellularLocation>
</comment>
<feature type="binding site" evidence="9">
    <location>
        <position position="124"/>
    </location>
    <ligand>
        <name>ATP</name>
        <dbReference type="ChEBI" id="CHEBI:30616"/>
    </ligand>
</feature>
<dbReference type="Gene3D" id="2.30.30.280">
    <property type="entry name" value="Adenine nucleotide alpha hydrolases-like domains"/>
    <property type="match status" value="1"/>
</dbReference>
<feature type="region of interest" description="Interaction with target base in tRNA" evidence="9">
    <location>
        <begin position="95"/>
        <end position="97"/>
    </location>
</feature>
<feature type="site" description="Interaction with tRNA" evidence="9">
    <location>
        <position position="378"/>
    </location>
</feature>
<accession>A0A8J3BP09</accession>
<keyword evidence="9" id="KW-0963">Cytoplasm</keyword>
<keyword evidence="4 9" id="KW-0547">Nucleotide-binding</keyword>
<feature type="active site" description="Nucleophile" evidence="9">
    <location>
        <position position="100"/>
    </location>
</feature>
<dbReference type="InterPro" id="IPR046884">
    <property type="entry name" value="MnmA-like_central"/>
</dbReference>
<dbReference type="RefSeq" id="WP_188652414.1">
    <property type="nucleotide sequence ID" value="NZ_BMNR01000004.1"/>
</dbReference>
<evidence type="ECO:0000256" key="4">
    <source>
        <dbReference type="ARBA" id="ARBA00022741"/>
    </source>
</evidence>
<dbReference type="GO" id="GO:0005524">
    <property type="term" value="F:ATP binding"/>
    <property type="evidence" value="ECO:0007669"/>
    <property type="project" value="UniProtKB-KW"/>
</dbReference>
<evidence type="ECO:0000256" key="6">
    <source>
        <dbReference type="ARBA" id="ARBA00022884"/>
    </source>
</evidence>
<evidence type="ECO:0000313" key="13">
    <source>
        <dbReference type="Proteomes" id="UP000612329"/>
    </source>
</evidence>
<evidence type="ECO:0000256" key="3">
    <source>
        <dbReference type="ARBA" id="ARBA00022694"/>
    </source>
</evidence>
<evidence type="ECO:0000256" key="7">
    <source>
        <dbReference type="ARBA" id="ARBA00023157"/>
    </source>
</evidence>
<keyword evidence="7" id="KW-1015">Disulfide bond</keyword>
<keyword evidence="1 9" id="KW-0820">tRNA-binding</keyword>
<dbReference type="GO" id="GO:0002143">
    <property type="term" value="P:tRNA wobble position uridine thiolation"/>
    <property type="evidence" value="ECO:0007669"/>
    <property type="project" value="TreeGrafter"/>
</dbReference>
<dbReference type="NCBIfam" id="NF001138">
    <property type="entry name" value="PRK00143.1"/>
    <property type="match status" value="1"/>
</dbReference>
<feature type="region of interest" description="Interaction with tRNA" evidence="9">
    <location>
        <begin position="150"/>
        <end position="152"/>
    </location>
</feature>
<dbReference type="InterPro" id="IPR014729">
    <property type="entry name" value="Rossmann-like_a/b/a_fold"/>
</dbReference>
<dbReference type="AlphaFoldDB" id="A0A8J3BP09"/>
<keyword evidence="6 9" id="KW-0694">RNA-binding</keyword>
<dbReference type="Pfam" id="PF20258">
    <property type="entry name" value="tRNA_Me_trans_C"/>
    <property type="match status" value="1"/>
</dbReference>
<feature type="active site" description="Cysteine persulfide intermediate" evidence="9">
    <location>
        <position position="200"/>
    </location>
</feature>
<dbReference type="Pfam" id="PF20259">
    <property type="entry name" value="tRNA_Me_trans_M"/>
    <property type="match status" value="1"/>
</dbReference>
<keyword evidence="2 9" id="KW-0808">Transferase</keyword>
<comment type="similarity">
    <text evidence="9">Belongs to the MnmA/TRMU family.</text>
</comment>
<comment type="caution">
    <text evidence="9">Lacks conserved residue(s) required for the propagation of feature annotation.</text>
</comment>
<name>A0A8J3BP09_9FLAO</name>
<dbReference type="GO" id="GO:0005737">
    <property type="term" value="C:cytoplasm"/>
    <property type="evidence" value="ECO:0007669"/>
    <property type="project" value="UniProtKB-SubCell"/>
</dbReference>
<organism evidence="12 13">
    <name type="scientific">Yeosuana aromativorans</name>
    <dbReference type="NCBI Taxonomy" id="288019"/>
    <lineage>
        <taxon>Bacteria</taxon>
        <taxon>Pseudomonadati</taxon>
        <taxon>Bacteroidota</taxon>
        <taxon>Flavobacteriia</taxon>
        <taxon>Flavobacteriales</taxon>
        <taxon>Flavobacteriaceae</taxon>
        <taxon>Yeosuana</taxon>
    </lineage>
</organism>
<dbReference type="PANTHER" id="PTHR11933">
    <property type="entry name" value="TRNA 5-METHYLAMINOMETHYL-2-THIOURIDYLATE -METHYLTRANSFERASE"/>
    <property type="match status" value="1"/>
</dbReference>
<evidence type="ECO:0000259" key="11">
    <source>
        <dbReference type="Pfam" id="PF20259"/>
    </source>
</evidence>
<reference evidence="12" key="2">
    <citation type="submission" date="2020-09" db="EMBL/GenBank/DDBJ databases">
        <authorList>
            <person name="Sun Q."/>
            <person name="Ohkuma M."/>
        </authorList>
    </citation>
    <scope>NUCLEOTIDE SEQUENCE</scope>
    <source>
        <strain evidence="12">JCM 12862</strain>
    </source>
</reference>
<feature type="binding site" evidence="9">
    <location>
        <begin position="7"/>
        <end position="14"/>
    </location>
    <ligand>
        <name>ATP</name>
        <dbReference type="ChEBI" id="CHEBI:30616"/>
    </ligand>
</feature>
<protein>
    <recommendedName>
        <fullName evidence="9">tRNA-specific 2-thiouridylase MnmA</fullName>
        <ecNumber evidence="9">2.8.1.13</ecNumber>
    </recommendedName>
</protein>
<evidence type="ECO:0000256" key="8">
    <source>
        <dbReference type="ARBA" id="ARBA00051542"/>
    </source>
</evidence>